<dbReference type="InterPro" id="IPR019534">
    <property type="entry name" value="DUF2452"/>
</dbReference>
<protein>
    <submittedName>
        <fullName evidence="2">GTP-binding protein</fullName>
    </submittedName>
</protein>
<dbReference type="Proteomes" id="UP000609064">
    <property type="component" value="Unassembled WGS sequence"/>
</dbReference>
<sequence>MEHNPIDKIKVAENPGLLEYAHTSGGAVIRPEDMGKVKGKAQLAMRQQTHEQINKIYRQMELLAQQAKEVQNRIEVSERIYDAVMGFEPIIGHIYYLYEKKDGSDILSMVSPNEWGRKFPFNQFLAKVFLLADHTWKVEFFQEDDRTDTIDLD</sequence>
<comment type="caution">
    <text evidence="2">The sequence shown here is derived from an EMBL/GenBank/DDBJ whole genome shotgun (WGS) entry which is preliminary data.</text>
</comment>
<reference evidence="2" key="1">
    <citation type="journal article" date="2014" name="Int. J. Syst. Evol. Microbiol.">
        <title>Complete genome sequence of Corynebacterium casei LMG S-19264T (=DSM 44701T), isolated from a smear-ripened cheese.</title>
        <authorList>
            <consortium name="US DOE Joint Genome Institute (JGI-PGF)"/>
            <person name="Walter F."/>
            <person name="Albersmeier A."/>
            <person name="Kalinowski J."/>
            <person name="Ruckert C."/>
        </authorList>
    </citation>
    <scope>NUCLEOTIDE SEQUENCE</scope>
    <source>
        <strain evidence="2">CGMCC 1.15958</strain>
    </source>
</reference>
<dbReference type="RefSeq" id="WP_188765316.1">
    <property type="nucleotide sequence ID" value="NZ_BMKK01000002.1"/>
</dbReference>
<gene>
    <name evidence="2" type="ORF">GCM10011514_13950</name>
</gene>
<keyword evidence="1" id="KW-0175">Coiled coil</keyword>
<reference evidence="2" key="2">
    <citation type="submission" date="2020-09" db="EMBL/GenBank/DDBJ databases">
        <authorList>
            <person name="Sun Q."/>
            <person name="Zhou Y."/>
        </authorList>
    </citation>
    <scope>NUCLEOTIDE SEQUENCE</scope>
    <source>
        <strain evidence="2">CGMCC 1.15958</strain>
    </source>
</reference>
<accession>A0A916YLD3</accession>
<keyword evidence="3" id="KW-1185">Reference proteome</keyword>
<dbReference type="EMBL" id="BMKK01000002">
    <property type="protein sequence ID" value="GGD50923.1"/>
    <property type="molecule type" value="Genomic_DNA"/>
</dbReference>
<evidence type="ECO:0000313" key="3">
    <source>
        <dbReference type="Proteomes" id="UP000609064"/>
    </source>
</evidence>
<feature type="coiled-coil region" evidence="1">
    <location>
        <begin position="53"/>
        <end position="80"/>
    </location>
</feature>
<organism evidence="2 3">
    <name type="scientific">Emticicia aquatilis</name>
    <dbReference type="NCBI Taxonomy" id="1537369"/>
    <lineage>
        <taxon>Bacteria</taxon>
        <taxon>Pseudomonadati</taxon>
        <taxon>Bacteroidota</taxon>
        <taxon>Cytophagia</taxon>
        <taxon>Cytophagales</taxon>
        <taxon>Leadbetterellaceae</taxon>
        <taxon>Emticicia</taxon>
    </lineage>
</organism>
<evidence type="ECO:0000256" key="1">
    <source>
        <dbReference type="SAM" id="Coils"/>
    </source>
</evidence>
<name>A0A916YLD3_9BACT</name>
<dbReference type="Pfam" id="PF10504">
    <property type="entry name" value="DUF2452"/>
    <property type="match status" value="1"/>
</dbReference>
<proteinExistence type="predicted"/>
<dbReference type="AlphaFoldDB" id="A0A916YLD3"/>
<evidence type="ECO:0000313" key="2">
    <source>
        <dbReference type="EMBL" id="GGD50923.1"/>
    </source>
</evidence>